<evidence type="ECO:0000313" key="1">
    <source>
        <dbReference type="EMBL" id="CAD7287914.1"/>
    </source>
</evidence>
<comment type="caution">
    <text evidence="1">The sequence shown here is derived from an EMBL/GenBank/DDBJ whole genome shotgun (WGS) entry which is preliminary data.</text>
</comment>
<organism evidence="1 2">
    <name type="scientific">Campylobacter majalis</name>
    <dbReference type="NCBI Taxonomy" id="2790656"/>
    <lineage>
        <taxon>Bacteria</taxon>
        <taxon>Pseudomonadati</taxon>
        <taxon>Campylobacterota</taxon>
        <taxon>Epsilonproteobacteria</taxon>
        <taxon>Campylobacterales</taxon>
        <taxon>Campylobacteraceae</taxon>
        <taxon>Campylobacter</taxon>
    </lineage>
</organism>
<keyword evidence="2" id="KW-1185">Reference proteome</keyword>
<dbReference type="SUPFAM" id="SSF64376">
    <property type="entry name" value="YlxR-like"/>
    <property type="match status" value="1"/>
</dbReference>
<evidence type="ECO:0008006" key="3">
    <source>
        <dbReference type="Google" id="ProtNLM"/>
    </source>
</evidence>
<dbReference type="InterPro" id="IPR035931">
    <property type="entry name" value="YlxR-like_sf"/>
</dbReference>
<dbReference type="Proteomes" id="UP000789803">
    <property type="component" value="Unassembled WGS sequence"/>
</dbReference>
<dbReference type="Gene3D" id="3.30.1230.10">
    <property type="entry name" value="YlxR-like"/>
    <property type="match status" value="1"/>
</dbReference>
<reference evidence="1 2" key="1">
    <citation type="submission" date="2020-11" db="EMBL/GenBank/DDBJ databases">
        <authorList>
            <person name="Peeters C."/>
        </authorList>
    </citation>
    <scope>NUCLEOTIDE SEQUENCE [LARGE SCALE GENOMIC DNA]</scope>
    <source>
        <strain evidence="1 2">LMG 7974</strain>
    </source>
</reference>
<sequence>MVLNCYKAKKKNNKDIMAKNIPIRTCVCCRNKLSQASLNRFRYINHALEYGKGKGRSFYLCDDCIKKDDKILKKILDKHTKGANLSVSSLKEKFLDVKC</sequence>
<name>A0ABM8Q515_9BACT</name>
<dbReference type="EMBL" id="CAJHOF010000005">
    <property type="protein sequence ID" value="CAD7287914.1"/>
    <property type="molecule type" value="Genomic_DNA"/>
</dbReference>
<proteinExistence type="predicted"/>
<accession>A0ABM8Q515</accession>
<protein>
    <recommendedName>
        <fullName evidence="3">DUF448 domain-containing protein</fullName>
    </recommendedName>
</protein>
<gene>
    <name evidence="1" type="ORF">LMG7974_00774</name>
</gene>
<evidence type="ECO:0000313" key="2">
    <source>
        <dbReference type="Proteomes" id="UP000789803"/>
    </source>
</evidence>